<evidence type="ECO:0000313" key="8">
    <source>
        <dbReference type="EMBL" id="ORY34613.1"/>
    </source>
</evidence>
<evidence type="ECO:0000313" key="9">
    <source>
        <dbReference type="Proteomes" id="UP000193986"/>
    </source>
</evidence>
<dbReference type="AlphaFoldDB" id="A0A1Y2BII9"/>
<feature type="compositionally biased region" description="Polar residues" evidence="6">
    <location>
        <begin position="256"/>
        <end position="272"/>
    </location>
</feature>
<keyword evidence="2" id="KW-0479">Metal-binding</keyword>
<feature type="compositionally biased region" description="Polar residues" evidence="6">
    <location>
        <begin position="344"/>
        <end position="354"/>
    </location>
</feature>
<feature type="region of interest" description="Disordered" evidence="6">
    <location>
        <begin position="88"/>
        <end position="136"/>
    </location>
</feature>
<organism evidence="8 9">
    <name type="scientific">Naematelia encephala</name>
    <dbReference type="NCBI Taxonomy" id="71784"/>
    <lineage>
        <taxon>Eukaryota</taxon>
        <taxon>Fungi</taxon>
        <taxon>Dikarya</taxon>
        <taxon>Basidiomycota</taxon>
        <taxon>Agaricomycotina</taxon>
        <taxon>Tremellomycetes</taxon>
        <taxon>Tremellales</taxon>
        <taxon>Naemateliaceae</taxon>
        <taxon>Naematelia</taxon>
    </lineage>
</organism>
<feature type="domain" description="Zn(2)-C6 fungal-type" evidence="7">
    <location>
        <begin position="28"/>
        <end position="58"/>
    </location>
</feature>
<dbReference type="Proteomes" id="UP000193986">
    <property type="component" value="Unassembled WGS sequence"/>
</dbReference>
<evidence type="ECO:0000256" key="3">
    <source>
        <dbReference type="ARBA" id="ARBA00023015"/>
    </source>
</evidence>
<dbReference type="GO" id="GO:0005634">
    <property type="term" value="C:nucleus"/>
    <property type="evidence" value="ECO:0007669"/>
    <property type="project" value="UniProtKB-SubCell"/>
</dbReference>
<dbReference type="GO" id="GO:0008270">
    <property type="term" value="F:zinc ion binding"/>
    <property type="evidence" value="ECO:0007669"/>
    <property type="project" value="InterPro"/>
</dbReference>
<keyword evidence="9" id="KW-1185">Reference proteome</keyword>
<feature type="region of interest" description="Disordered" evidence="6">
    <location>
        <begin position="656"/>
        <end position="675"/>
    </location>
</feature>
<keyword evidence="4" id="KW-0804">Transcription</keyword>
<dbReference type="Gene3D" id="4.10.240.10">
    <property type="entry name" value="Zn(2)-C6 fungal-type DNA-binding domain"/>
    <property type="match status" value="1"/>
</dbReference>
<dbReference type="PROSITE" id="PS00463">
    <property type="entry name" value="ZN2_CY6_FUNGAL_1"/>
    <property type="match status" value="1"/>
</dbReference>
<accession>A0A1Y2BII9</accession>
<evidence type="ECO:0000256" key="5">
    <source>
        <dbReference type="ARBA" id="ARBA00023242"/>
    </source>
</evidence>
<evidence type="ECO:0000259" key="7">
    <source>
        <dbReference type="PROSITE" id="PS50048"/>
    </source>
</evidence>
<gene>
    <name evidence="8" type="ORF">BCR39DRAFT_513615</name>
</gene>
<evidence type="ECO:0000256" key="1">
    <source>
        <dbReference type="ARBA" id="ARBA00004123"/>
    </source>
</evidence>
<keyword evidence="3" id="KW-0805">Transcription regulation</keyword>
<evidence type="ECO:0000256" key="4">
    <source>
        <dbReference type="ARBA" id="ARBA00023163"/>
    </source>
</evidence>
<dbReference type="EMBL" id="MCFC01000002">
    <property type="protein sequence ID" value="ORY34613.1"/>
    <property type="molecule type" value="Genomic_DNA"/>
</dbReference>
<dbReference type="SUPFAM" id="SSF57701">
    <property type="entry name" value="Zn2/Cys6 DNA-binding domain"/>
    <property type="match status" value="1"/>
</dbReference>
<dbReference type="InterPro" id="IPR036864">
    <property type="entry name" value="Zn2-C6_fun-type_DNA-bd_sf"/>
</dbReference>
<comment type="caution">
    <text evidence="8">The sequence shown here is derived from an EMBL/GenBank/DDBJ whole genome shotgun (WGS) entry which is preliminary data.</text>
</comment>
<dbReference type="STRING" id="71784.A0A1Y2BII9"/>
<dbReference type="OrthoDB" id="39175at2759"/>
<name>A0A1Y2BII9_9TREE</name>
<dbReference type="CDD" id="cd00067">
    <property type="entry name" value="GAL4"/>
    <property type="match status" value="1"/>
</dbReference>
<feature type="compositionally biased region" description="Low complexity" evidence="6">
    <location>
        <begin position="660"/>
        <end position="675"/>
    </location>
</feature>
<sequence length="914" mass="99770">MPRDDNPPPASEAADSSSNKAPLKRGDACLYCRKRRIRCSATKPSCQHCTKLKRECVYDTGKPVSRVKQLEDKVAELEGMLKTGLLDPNGNAAGASGPPPLIHHSSSDASNTSIGSGGGGGGTSGFGPSQGEGTIDTNMLNMFSNVGPGNGGYFPPSFGGSVFSQYGGSVFHSQAMPNQQPIEELFDFSTLDPNLMSLINDLSSTSTGPVEPIPVSNSVPPPAPHPQQNSMDFDYTGPTGLTPFLETAPPVAGFSPATTSSNSQPSYPNSASGHPYQQGAGASFSPTPPTSMPQSTGSSYQAYVSDSSANIFTNPNPSNAFPTSANNPVVQNVLGVHGPHPSATPLSTSANSLPQPAHGATGGPGWKGEENLDEMPLVGGWFDAADLPKVARDHLLDLFFSGMRLFGQEFHVPRFMASLTLPAAKRPHPCLLYSMYLLASRISTSPPIRNLETHFYTIASKQLEESIAKADRLLDATRAACQLAVYKYSLARYHEGWMMTGQAARLAISCGLHQIPSSQFRPSTIPAGRAAELMGVVRQRSFVLPPPQDSIELAERIWTFWSIFTVDRCGSISAQWPPAIPDDVVITPYPRPLHEYELDLINEDDEDSISSLWESGPRTTLPHYNESTAVILRLRSLAILERSSKLMYLKPERGWEDKLPPSSRASPASKAASSPLSGIDEYLSYQNKAALGISGPSLWGQSPASESGKEESWMRTPRIRTPKAYEEVRQALLRVEQDLPPERRTNWECWDGNVQDWHFSPPKQDVYTLHFILGCAWMFLFDVFSFGASNDKAVTIARRLVFSIRALARENLSGELDVFIAMCWSFIVKILIREVKRLQAIGDIAATEPLENDIDAVVSALKIFGQRYNIAQMQAVRADRYRKSNVEDLMAMEKEGDEADYKRDMDARCRWKSG</sequence>
<feature type="region of interest" description="Disordered" evidence="6">
    <location>
        <begin position="200"/>
        <end position="300"/>
    </location>
</feature>
<dbReference type="SMART" id="SM00906">
    <property type="entry name" value="Fungal_trans"/>
    <property type="match status" value="1"/>
</dbReference>
<dbReference type="PANTHER" id="PTHR47338">
    <property type="entry name" value="ZN(II)2CYS6 TRANSCRIPTION FACTOR (EUROFUNG)-RELATED"/>
    <property type="match status" value="1"/>
</dbReference>
<keyword evidence="5" id="KW-0539">Nucleus</keyword>
<protein>
    <recommendedName>
        <fullName evidence="7">Zn(2)-C6 fungal-type domain-containing protein</fullName>
    </recommendedName>
</protein>
<dbReference type="CDD" id="cd12148">
    <property type="entry name" value="fungal_TF_MHR"/>
    <property type="match status" value="1"/>
</dbReference>
<dbReference type="InParanoid" id="A0A1Y2BII9"/>
<proteinExistence type="predicted"/>
<dbReference type="Pfam" id="PF04082">
    <property type="entry name" value="Fungal_trans"/>
    <property type="match status" value="1"/>
</dbReference>
<feature type="region of interest" description="Disordered" evidence="6">
    <location>
        <begin position="339"/>
        <end position="369"/>
    </location>
</feature>
<evidence type="ECO:0000256" key="2">
    <source>
        <dbReference type="ARBA" id="ARBA00022723"/>
    </source>
</evidence>
<dbReference type="InterPro" id="IPR050815">
    <property type="entry name" value="TF_fung"/>
</dbReference>
<dbReference type="SMART" id="SM00066">
    <property type="entry name" value="GAL4"/>
    <property type="match status" value="1"/>
</dbReference>
<feature type="compositionally biased region" description="Gly residues" evidence="6">
    <location>
        <begin position="115"/>
        <end position="130"/>
    </location>
</feature>
<feature type="region of interest" description="Disordered" evidence="6">
    <location>
        <begin position="1"/>
        <end position="23"/>
    </location>
</feature>
<reference evidence="8 9" key="1">
    <citation type="submission" date="2016-07" db="EMBL/GenBank/DDBJ databases">
        <title>Pervasive Adenine N6-methylation of Active Genes in Fungi.</title>
        <authorList>
            <consortium name="DOE Joint Genome Institute"/>
            <person name="Mondo S.J."/>
            <person name="Dannebaum R.O."/>
            <person name="Kuo R.C."/>
            <person name="Labutti K."/>
            <person name="Haridas S."/>
            <person name="Kuo A."/>
            <person name="Salamov A."/>
            <person name="Ahrendt S.R."/>
            <person name="Lipzen A."/>
            <person name="Sullivan W."/>
            <person name="Andreopoulos W.B."/>
            <person name="Clum A."/>
            <person name="Lindquist E."/>
            <person name="Daum C."/>
            <person name="Ramamoorthy G.K."/>
            <person name="Gryganskyi A."/>
            <person name="Culley D."/>
            <person name="Magnuson J.K."/>
            <person name="James T.Y."/>
            <person name="O'Malley M.A."/>
            <person name="Stajich J.E."/>
            <person name="Spatafora J.W."/>
            <person name="Visel A."/>
            <person name="Grigoriev I.V."/>
        </authorList>
    </citation>
    <scope>NUCLEOTIDE SEQUENCE [LARGE SCALE GENOMIC DNA]</scope>
    <source>
        <strain evidence="8 9">68-887.2</strain>
    </source>
</reference>
<dbReference type="GO" id="GO:0003677">
    <property type="term" value="F:DNA binding"/>
    <property type="evidence" value="ECO:0007669"/>
    <property type="project" value="InterPro"/>
</dbReference>
<dbReference type="GO" id="GO:0000981">
    <property type="term" value="F:DNA-binding transcription factor activity, RNA polymerase II-specific"/>
    <property type="evidence" value="ECO:0007669"/>
    <property type="project" value="InterPro"/>
</dbReference>
<dbReference type="PANTHER" id="PTHR47338:SF29">
    <property type="entry name" value="ZN(2)-C6 FUNGAL-TYPE DOMAIN-CONTAINING PROTEIN"/>
    <property type="match status" value="1"/>
</dbReference>
<dbReference type="PROSITE" id="PS50048">
    <property type="entry name" value="ZN2_CY6_FUNGAL_2"/>
    <property type="match status" value="1"/>
</dbReference>
<dbReference type="InterPro" id="IPR007219">
    <property type="entry name" value="XnlR_reg_dom"/>
</dbReference>
<dbReference type="Pfam" id="PF00172">
    <property type="entry name" value="Zn_clus"/>
    <property type="match status" value="1"/>
</dbReference>
<dbReference type="InterPro" id="IPR001138">
    <property type="entry name" value="Zn2Cys6_DnaBD"/>
</dbReference>
<comment type="subcellular location">
    <subcellularLocation>
        <location evidence="1">Nucleus</location>
    </subcellularLocation>
</comment>
<evidence type="ECO:0000256" key="6">
    <source>
        <dbReference type="SAM" id="MobiDB-lite"/>
    </source>
</evidence>
<dbReference type="GO" id="GO:0006351">
    <property type="term" value="P:DNA-templated transcription"/>
    <property type="evidence" value="ECO:0007669"/>
    <property type="project" value="InterPro"/>
</dbReference>